<dbReference type="InterPro" id="IPR001789">
    <property type="entry name" value="Sig_transdc_resp-reg_receiver"/>
</dbReference>
<evidence type="ECO:0000313" key="4">
    <source>
        <dbReference type="EMBL" id="MBV4462482.1"/>
    </source>
</evidence>
<dbReference type="InterPro" id="IPR050595">
    <property type="entry name" value="Bact_response_regulator"/>
</dbReference>
<gene>
    <name evidence="4" type="ORF">KVG95_03955</name>
</gene>
<protein>
    <submittedName>
        <fullName evidence="4">Response regulator</fullName>
    </submittedName>
</protein>
<evidence type="ECO:0000256" key="1">
    <source>
        <dbReference type="ARBA" id="ARBA00022553"/>
    </source>
</evidence>
<dbReference type="PANTHER" id="PTHR44591">
    <property type="entry name" value="STRESS RESPONSE REGULATOR PROTEIN 1"/>
    <property type="match status" value="1"/>
</dbReference>
<dbReference type="PROSITE" id="PS50110">
    <property type="entry name" value="RESPONSE_REGULATORY"/>
    <property type="match status" value="1"/>
</dbReference>
<dbReference type="Pfam" id="PF00072">
    <property type="entry name" value="Response_reg"/>
    <property type="match status" value="1"/>
</dbReference>
<dbReference type="Proteomes" id="UP000886900">
    <property type="component" value="Unassembled WGS sequence"/>
</dbReference>
<proteinExistence type="predicted"/>
<sequence length="130" mass="14420">MKQDTQIRNSMIIAIVDDDDSVRTALESLLRSCGYKVKTYCSALEFLNTDGPAQTHCLISDIQMPGMSGFELHKQLVAMGFHIPTIFITAYPEALPPLSTDTPALIAYLPKPCDTNKLLNYIETALLQQN</sequence>
<organism evidence="4 5">
    <name type="scientific">Pseudomonas farris</name>
    <dbReference type="NCBI Taxonomy" id="2841207"/>
    <lineage>
        <taxon>Bacteria</taxon>
        <taxon>Pseudomonadati</taxon>
        <taxon>Pseudomonadota</taxon>
        <taxon>Gammaproteobacteria</taxon>
        <taxon>Pseudomonadales</taxon>
        <taxon>Pseudomonadaceae</taxon>
        <taxon>Pseudomonas</taxon>
    </lineage>
</organism>
<dbReference type="PANTHER" id="PTHR44591:SF25">
    <property type="entry name" value="CHEMOTAXIS TWO-COMPONENT RESPONSE REGULATOR"/>
    <property type="match status" value="1"/>
</dbReference>
<dbReference type="EMBL" id="JAHSTV010000002">
    <property type="protein sequence ID" value="MBV4462482.1"/>
    <property type="molecule type" value="Genomic_DNA"/>
</dbReference>
<name>A0ABS6PQY1_9PSED</name>
<dbReference type="SMART" id="SM00448">
    <property type="entry name" value="REC"/>
    <property type="match status" value="1"/>
</dbReference>
<dbReference type="RefSeq" id="WP_217854592.1">
    <property type="nucleotide sequence ID" value="NZ_JAHSTV010000002.1"/>
</dbReference>
<comment type="caution">
    <text evidence="4">The sequence shown here is derived from an EMBL/GenBank/DDBJ whole genome shotgun (WGS) entry which is preliminary data.</text>
</comment>
<keyword evidence="1 2" id="KW-0597">Phosphoprotein</keyword>
<feature type="modified residue" description="4-aspartylphosphate" evidence="2">
    <location>
        <position position="61"/>
    </location>
</feature>
<evidence type="ECO:0000259" key="3">
    <source>
        <dbReference type="PROSITE" id="PS50110"/>
    </source>
</evidence>
<feature type="domain" description="Response regulatory" evidence="3">
    <location>
        <begin position="12"/>
        <end position="126"/>
    </location>
</feature>
<evidence type="ECO:0000313" key="5">
    <source>
        <dbReference type="Proteomes" id="UP000886900"/>
    </source>
</evidence>
<evidence type="ECO:0000256" key="2">
    <source>
        <dbReference type="PROSITE-ProRule" id="PRU00169"/>
    </source>
</evidence>
<reference evidence="4" key="1">
    <citation type="submission" date="2021-06" db="EMBL/GenBank/DDBJ databases">
        <title>Updating the genus Pseudomonas: Description of 43 new species and partition of the Pseudomonas putida group.</title>
        <authorList>
            <person name="Girard L."/>
            <person name="Lood C."/>
            <person name="Vandamme P."/>
            <person name="Rokni-Zadeh H."/>
            <person name="Van Noort V."/>
            <person name="Hofte M."/>
            <person name="Lavigne R."/>
            <person name="De Mot R."/>
        </authorList>
    </citation>
    <scope>NUCLEOTIDE SEQUENCE</scope>
    <source>
        <strain evidence="4">SWRI79</strain>
    </source>
</reference>
<accession>A0ABS6PQY1</accession>
<keyword evidence="5" id="KW-1185">Reference proteome</keyword>